<gene>
    <name evidence="4" type="ORF">GCM10017591_13860</name>
</gene>
<evidence type="ECO:0000313" key="5">
    <source>
        <dbReference type="Proteomes" id="UP001142291"/>
    </source>
</evidence>
<dbReference type="PROSITE" id="PS51729">
    <property type="entry name" value="GNAT_YJDJ"/>
    <property type="match status" value="1"/>
</dbReference>
<feature type="domain" description="N-acetyltransferase" evidence="3">
    <location>
        <begin position="8"/>
        <end position="97"/>
    </location>
</feature>
<name>A0A9W6M5G2_9MICO</name>
<dbReference type="SUPFAM" id="SSF55729">
    <property type="entry name" value="Acyl-CoA N-acyltransferases (Nat)"/>
    <property type="match status" value="1"/>
</dbReference>
<reference evidence="4" key="2">
    <citation type="submission" date="2023-01" db="EMBL/GenBank/DDBJ databases">
        <authorList>
            <person name="Sun Q."/>
            <person name="Evtushenko L."/>
        </authorList>
    </citation>
    <scope>NUCLEOTIDE SEQUENCE</scope>
    <source>
        <strain evidence="4">VKM Ac-1940</strain>
    </source>
</reference>
<keyword evidence="5" id="KW-1185">Reference proteome</keyword>
<proteinExistence type="predicted"/>
<dbReference type="Pfam" id="PF14542">
    <property type="entry name" value="Acetyltransf_CG"/>
    <property type="match status" value="1"/>
</dbReference>
<feature type="domain" description="N-acetyltransferase" evidence="2">
    <location>
        <begin position="1"/>
        <end position="108"/>
    </location>
</feature>
<evidence type="ECO:0008006" key="6">
    <source>
        <dbReference type="Google" id="ProtNLM"/>
    </source>
</evidence>
<dbReference type="RefSeq" id="WP_204964803.1">
    <property type="nucleotide sequence ID" value="NZ_BAAAUR010000011.1"/>
</dbReference>
<dbReference type="CDD" id="cd04301">
    <property type="entry name" value="NAT_SF"/>
    <property type="match status" value="1"/>
</dbReference>
<dbReference type="GO" id="GO:0016747">
    <property type="term" value="F:acyltransferase activity, transferring groups other than amino-acyl groups"/>
    <property type="evidence" value="ECO:0007669"/>
    <property type="project" value="InterPro"/>
</dbReference>
<dbReference type="Gene3D" id="3.40.630.30">
    <property type="match status" value="1"/>
</dbReference>
<protein>
    <recommendedName>
        <fullName evidence="6">N-acetyltransferase</fullName>
    </recommendedName>
</protein>
<evidence type="ECO:0000313" key="4">
    <source>
        <dbReference type="EMBL" id="GLJ95324.1"/>
    </source>
</evidence>
<dbReference type="Proteomes" id="UP001142291">
    <property type="component" value="Unassembled WGS sequence"/>
</dbReference>
<dbReference type="InterPro" id="IPR016181">
    <property type="entry name" value="Acyl_CoA_acyltransferase"/>
</dbReference>
<sequence>MSESIEVARNEAAGRYEISVDGAVAGFTAFLPDAEGRLVFPHTVIDPAYGGRGLGTRLIADAMADVAGRGETVVPECSFVVRYLQGHDVPGLSVHWRERDVETAQHAPADEPGPGDEGVGRG</sequence>
<comment type="caution">
    <text evidence="4">The sequence shown here is derived from an EMBL/GenBank/DDBJ whole genome shotgun (WGS) entry which is preliminary data.</text>
</comment>
<evidence type="ECO:0000256" key="1">
    <source>
        <dbReference type="SAM" id="MobiDB-lite"/>
    </source>
</evidence>
<organism evidence="4 5">
    <name type="scientific">Microbacterium dextranolyticum</name>
    <dbReference type="NCBI Taxonomy" id="36806"/>
    <lineage>
        <taxon>Bacteria</taxon>
        <taxon>Bacillati</taxon>
        <taxon>Actinomycetota</taxon>
        <taxon>Actinomycetes</taxon>
        <taxon>Micrococcales</taxon>
        <taxon>Microbacteriaceae</taxon>
        <taxon>Microbacterium</taxon>
    </lineage>
</organism>
<feature type="region of interest" description="Disordered" evidence="1">
    <location>
        <begin position="96"/>
        <end position="122"/>
    </location>
</feature>
<dbReference type="PROSITE" id="PS51186">
    <property type="entry name" value="GNAT"/>
    <property type="match status" value="1"/>
</dbReference>
<dbReference type="InterPro" id="IPR031165">
    <property type="entry name" value="GNAT_YJDJ"/>
</dbReference>
<dbReference type="AlphaFoldDB" id="A0A9W6M5G2"/>
<evidence type="ECO:0000259" key="3">
    <source>
        <dbReference type="PROSITE" id="PS51729"/>
    </source>
</evidence>
<dbReference type="PANTHER" id="PTHR31435:SF10">
    <property type="entry name" value="BSR4717 PROTEIN"/>
    <property type="match status" value="1"/>
</dbReference>
<dbReference type="InterPro" id="IPR045057">
    <property type="entry name" value="Gcn5-rel_NAT"/>
</dbReference>
<accession>A0A9W6M5G2</accession>
<evidence type="ECO:0000259" key="2">
    <source>
        <dbReference type="PROSITE" id="PS51186"/>
    </source>
</evidence>
<dbReference type="EMBL" id="BSER01000008">
    <property type="protein sequence ID" value="GLJ95324.1"/>
    <property type="molecule type" value="Genomic_DNA"/>
</dbReference>
<dbReference type="PANTHER" id="PTHR31435">
    <property type="entry name" value="PROTEIN NATD1"/>
    <property type="match status" value="1"/>
</dbReference>
<dbReference type="InterPro" id="IPR000182">
    <property type="entry name" value="GNAT_dom"/>
</dbReference>
<reference evidence="4" key="1">
    <citation type="journal article" date="2014" name="Int. J. Syst. Evol. Microbiol.">
        <title>Complete genome sequence of Corynebacterium casei LMG S-19264T (=DSM 44701T), isolated from a smear-ripened cheese.</title>
        <authorList>
            <consortium name="US DOE Joint Genome Institute (JGI-PGF)"/>
            <person name="Walter F."/>
            <person name="Albersmeier A."/>
            <person name="Kalinowski J."/>
            <person name="Ruckert C."/>
        </authorList>
    </citation>
    <scope>NUCLEOTIDE SEQUENCE</scope>
    <source>
        <strain evidence="4">VKM Ac-1940</strain>
    </source>
</reference>